<proteinExistence type="predicted"/>
<reference evidence="1 2" key="1">
    <citation type="submission" date="2024-10" db="EMBL/GenBank/DDBJ databases">
        <title>The Natural Products Discovery Center: Release of the First 8490 Sequenced Strains for Exploring Actinobacteria Biosynthetic Diversity.</title>
        <authorList>
            <person name="Kalkreuter E."/>
            <person name="Kautsar S.A."/>
            <person name="Yang D."/>
            <person name="Bader C.D."/>
            <person name="Teijaro C.N."/>
            <person name="Fluegel L."/>
            <person name="Davis C.M."/>
            <person name="Simpson J.R."/>
            <person name="Lauterbach L."/>
            <person name="Steele A.D."/>
            <person name="Gui C."/>
            <person name="Meng S."/>
            <person name="Li G."/>
            <person name="Viehrig K."/>
            <person name="Ye F."/>
            <person name="Su P."/>
            <person name="Kiefer A.F."/>
            <person name="Nichols A."/>
            <person name="Cepeda A.J."/>
            <person name="Yan W."/>
            <person name="Fan B."/>
            <person name="Jiang Y."/>
            <person name="Adhikari A."/>
            <person name="Zheng C.-J."/>
            <person name="Schuster L."/>
            <person name="Cowan T.M."/>
            <person name="Smanski M.J."/>
            <person name="Chevrette M.G."/>
            <person name="De Carvalho L.P.S."/>
            <person name="Shen B."/>
        </authorList>
    </citation>
    <scope>NUCLEOTIDE SEQUENCE [LARGE SCALE GENOMIC DNA]</scope>
    <source>
        <strain evidence="1 2">NPDC050545</strain>
    </source>
</reference>
<evidence type="ECO:0000313" key="1">
    <source>
        <dbReference type="EMBL" id="MFI6496622.1"/>
    </source>
</evidence>
<sequence length="47" mass="4893">MSCHSALPAALTAITKTITVAADRFAPGHVGELTTLVPFELVDALLE</sequence>
<accession>A0ABW7YLM0</accession>
<dbReference type="EMBL" id="JBITGY010000001">
    <property type="protein sequence ID" value="MFI6496622.1"/>
    <property type="molecule type" value="Genomic_DNA"/>
</dbReference>
<dbReference type="RefSeq" id="WP_397079222.1">
    <property type="nucleotide sequence ID" value="NZ_JBITGY010000001.1"/>
</dbReference>
<name>A0ABW7YLM0_9ACTN</name>
<organism evidence="1 2">
    <name type="scientific">Nonomuraea typhae</name>
    <dbReference type="NCBI Taxonomy" id="2603600"/>
    <lineage>
        <taxon>Bacteria</taxon>
        <taxon>Bacillati</taxon>
        <taxon>Actinomycetota</taxon>
        <taxon>Actinomycetes</taxon>
        <taxon>Streptosporangiales</taxon>
        <taxon>Streptosporangiaceae</taxon>
        <taxon>Nonomuraea</taxon>
    </lineage>
</organism>
<evidence type="ECO:0000313" key="2">
    <source>
        <dbReference type="Proteomes" id="UP001612741"/>
    </source>
</evidence>
<gene>
    <name evidence="1" type="ORF">ACIBG2_04505</name>
</gene>
<dbReference type="Proteomes" id="UP001612741">
    <property type="component" value="Unassembled WGS sequence"/>
</dbReference>
<keyword evidence="2" id="KW-1185">Reference proteome</keyword>
<protein>
    <submittedName>
        <fullName evidence="1">Uncharacterized protein</fullName>
    </submittedName>
</protein>
<comment type="caution">
    <text evidence="1">The sequence shown here is derived from an EMBL/GenBank/DDBJ whole genome shotgun (WGS) entry which is preliminary data.</text>
</comment>